<comment type="similarity">
    <text evidence="7">Belongs to the inositol monophosphatase superfamily.</text>
</comment>
<evidence type="ECO:0000256" key="2">
    <source>
        <dbReference type="ARBA" id="ARBA00001946"/>
    </source>
</evidence>
<reference evidence="8" key="1">
    <citation type="submission" date="2020-03" db="EMBL/GenBank/DDBJ databases">
        <title>Draft sequencing of Calidifontibacter sp. DB0510.</title>
        <authorList>
            <person name="Kim D.-U."/>
        </authorList>
    </citation>
    <scope>NUCLEOTIDE SEQUENCE</scope>
    <source>
        <strain evidence="8">DB0510</strain>
    </source>
</reference>
<feature type="binding site" evidence="6">
    <location>
        <position position="83"/>
    </location>
    <ligand>
        <name>Mg(2+)</name>
        <dbReference type="ChEBI" id="CHEBI:18420"/>
        <label>1</label>
        <note>catalytic</note>
    </ligand>
</feature>
<evidence type="ECO:0000313" key="8">
    <source>
        <dbReference type="EMBL" id="NHN56896.1"/>
    </source>
</evidence>
<feature type="binding site" evidence="6">
    <location>
        <position position="221"/>
    </location>
    <ligand>
        <name>Mg(2+)</name>
        <dbReference type="ChEBI" id="CHEBI:18420"/>
        <label>1</label>
        <note>catalytic</note>
    </ligand>
</feature>
<evidence type="ECO:0000256" key="6">
    <source>
        <dbReference type="PIRSR" id="PIRSR600760-2"/>
    </source>
</evidence>
<dbReference type="GO" id="GO:0008934">
    <property type="term" value="F:inositol monophosphate 1-phosphatase activity"/>
    <property type="evidence" value="ECO:0007669"/>
    <property type="project" value="InterPro"/>
</dbReference>
<sequence length="266" mass="27981">MDSLREVACQLATEAARLIVDERPDQLGVAATKTSATDVVTEMDRRSEDLLRRRLEQLRPDDGLLGEEGTSSAGTSGITWVVDPIDGTVNYLYEIPAYAVSVAACTGDAQVPESLEPVAAAVVNPMTRELFHAARGEGAWCTRDERTWRLAVNAPVPLAQALLGTGFGYAADKRRRQGAVVAELLPVVRDIRRAGSAALDLCAVAAGRLDVYFESGLNPWDRLGGQLLVTEAGGVVLGADGGPASGELTVAGAAETVAALTALRLQ</sequence>
<dbReference type="EMBL" id="JAAOIV010000011">
    <property type="protein sequence ID" value="NHN56896.1"/>
    <property type="molecule type" value="Genomic_DNA"/>
</dbReference>
<dbReference type="Gene3D" id="3.30.540.10">
    <property type="entry name" value="Fructose-1,6-Bisphosphatase, subunit A, domain 1"/>
    <property type="match status" value="1"/>
</dbReference>
<dbReference type="PROSITE" id="PS00629">
    <property type="entry name" value="IMP_1"/>
    <property type="match status" value="1"/>
</dbReference>
<dbReference type="Proteomes" id="UP000744769">
    <property type="component" value="Unassembled WGS sequence"/>
</dbReference>
<keyword evidence="4 7" id="KW-0378">Hydrolase</keyword>
<dbReference type="GO" id="GO:0046872">
    <property type="term" value="F:metal ion binding"/>
    <property type="evidence" value="ECO:0007669"/>
    <property type="project" value="UniProtKB-KW"/>
</dbReference>
<dbReference type="AlphaFoldDB" id="A0A967EFS1"/>
<dbReference type="RefSeq" id="WP_166197612.1">
    <property type="nucleotide sequence ID" value="NZ_JAAOIV010000011.1"/>
</dbReference>
<dbReference type="SUPFAM" id="SSF56655">
    <property type="entry name" value="Carbohydrate phosphatase"/>
    <property type="match status" value="1"/>
</dbReference>
<dbReference type="Pfam" id="PF00459">
    <property type="entry name" value="Inositol_P"/>
    <property type="match status" value="1"/>
</dbReference>
<keyword evidence="3 6" id="KW-0479">Metal-binding</keyword>
<evidence type="ECO:0000256" key="5">
    <source>
        <dbReference type="ARBA" id="ARBA00022842"/>
    </source>
</evidence>
<evidence type="ECO:0000256" key="1">
    <source>
        <dbReference type="ARBA" id="ARBA00001033"/>
    </source>
</evidence>
<dbReference type="Gene3D" id="3.40.190.80">
    <property type="match status" value="1"/>
</dbReference>
<feature type="binding site" evidence="6">
    <location>
        <position position="67"/>
    </location>
    <ligand>
        <name>Mg(2+)</name>
        <dbReference type="ChEBI" id="CHEBI:18420"/>
        <label>1</label>
        <note>catalytic</note>
    </ligand>
</feature>
<organism evidence="8 9">
    <name type="scientific">Metallococcus carri</name>
    <dbReference type="NCBI Taxonomy" id="1656884"/>
    <lineage>
        <taxon>Bacteria</taxon>
        <taxon>Bacillati</taxon>
        <taxon>Actinomycetota</taxon>
        <taxon>Actinomycetes</taxon>
        <taxon>Micrococcales</taxon>
        <taxon>Dermacoccaceae</taxon>
        <taxon>Metallococcus</taxon>
    </lineage>
</organism>
<dbReference type="GO" id="GO:0007165">
    <property type="term" value="P:signal transduction"/>
    <property type="evidence" value="ECO:0007669"/>
    <property type="project" value="TreeGrafter"/>
</dbReference>
<dbReference type="GO" id="GO:0006020">
    <property type="term" value="P:inositol metabolic process"/>
    <property type="evidence" value="ECO:0007669"/>
    <property type="project" value="TreeGrafter"/>
</dbReference>
<keyword evidence="9" id="KW-1185">Reference proteome</keyword>
<dbReference type="InterPro" id="IPR033942">
    <property type="entry name" value="IMPase"/>
</dbReference>
<dbReference type="InterPro" id="IPR000760">
    <property type="entry name" value="Inositol_monophosphatase-like"/>
</dbReference>
<evidence type="ECO:0000256" key="7">
    <source>
        <dbReference type="RuleBase" id="RU364068"/>
    </source>
</evidence>
<comment type="caution">
    <text evidence="8">The sequence shown here is derived from an EMBL/GenBank/DDBJ whole genome shotgun (WGS) entry which is preliminary data.</text>
</comment>
<dbReference type="PRINTS" id="PR00377">
    <property type="entry name" value="IMPHPHTASES"/>
</dbReference>
<gene>
    <name evidence="8" type="ORF">G9U51_14050</name>
</gene>
<evidence type="ECO:0000256" key="4">
    <source>
        <dbReference type="ARBA" id="ARBA00022801"/>
    </source>
</evidence>
<feature type="binding site" evidence="6">
    <location>
        <position position="86"/>
    </location>
    <ligand>
        <name>Mg(2+)</name>
        <dbReference type="ChEBI" id="CHEBI:18420"/>
        <label>1</label>
        <note>catalytic</note>
    </ligand>
</feature>
<name>A0A967EFS1_9MICO</name>
<evidence type="ECO:0000256" key="3">
    <source>
        <dbReference type="ARBA" id="ARBA00022723"/>
    </source>
</evidence>
<dbReference type="CDD" id="cd01639">
    <property type="entry name" value="IMPase"/>
    <property type="match status" value="1"/>
</dbReference>
<keyword evidence="5 6" id="KW-0460">Magnesium</keyword>
<comment type="cofactor">
    <cofactor evidence="2 6 7">
        <name>Mg(2+)</name>
        <dbReference type="ChEBI" id="CHEBI:18420"/>
    </cofactor>
</comment>
<feature type="binding site" evidence="6">
    <location>
        <position position="85"/>
    </location>
    <ligand>
        <name>Mg(2+)</name>
        <dbReference type="ChEBI" id="CHEBI:18420"/>
        <label>1</label>
        <note>catalytic</note>
    </ligand>
</feature>
<comment type="catalytic activity">
    <reaction evidence="1 7">
        <text>a myo-inositol phosphate + H2O = myo-inositol + phosphate</text>
        <dbReference type="Rhea" id="RHEA:24056"/>
        <dbReference type="ChEBI" id="CHEBI:15377"/>
        <dbReference type="ChEBI" id="CHEBI:17268"/>
        <dbReference type="ChEBI" id="CHEBI:43474"/>
        <dbReference type="ChEBI" id="CHEBI:84139"/>
        <dbReference type="EC" id="3.1.3.25"/>
    </reaction>
</comment>
<evidence type="ECO:0000313" key="9">
    <source>
        <dbReference type="Proteomes" id="UP000744769"/>
    </source>
</evidence>
<dbReference type="PANTHER" id="PTHR20854">
    <property type="entry name" value="INOSITOL MONOPHOSPHATASE"/>
    <property type="match status" value="1"/>
</dbReference>
<proteinExistence type="inferred from homology"/>
<accession>A0A967EFS1</accession>
<dbReference type="EC" id="3.1.3.25" evidence="7"/>
<dbReference type="InterPro" id="IPR020583">
    <property type="entry name" value="Inositol_monoP_metal-BS"/>
</dbReference>
<protein>
    <recommendedName>
        <fullName evidence="7">Inositol-1-monophosphatase</fullName>
        <ecNumber evidence="7">3.1.3.25</ecNumber>
    </recommendedName>
</protein>
<dbReference type="PANTHER" id="PTHR20854:SF4">
    <property type="entry name" value="INOSITOL-1-MONOPHOSPHATASE-RELATED"/>
    <property type="match status" value="1"/>
</dbReference>